<evidence type="ECO:0000313" key="3">
    <source>
        <dbReference type="EMBL" id="KAK3389007.1"/>
    </source>
</evidence>
<protein>
    <submittedName>
        <fullName evidence="3">Uncharacterized protein</fullName>
    </submittedName>
</protein>
<reference evidence="3" key="1">
    <citation type="journal article" date="2023" name="Mol. Phylogenet. Evol.">
        <title>Genome-scale phylogeny and comparative genomics of the fungal order Sordariales.</title>
        <authorList>
            <person name="Hensen N."/>
            <person name="Bonometti L."/>
            <person name="Westerberg I."/>
            <person name="Brannstrom I.O."/>
            <person name="Guillou S."/>
            <person name="Cros-Aarteil S."/>
            <person name="Calhoun S."/>
            <person name="Haridas S."/>
            <person name="Kuo A."/>
            <person name="Mondo S."/>
            <person name="Pangilinan J."/>
            <person name="Riley R."/>
            <person name="LaButti K."/>
            <person name="Andreopoulos B."/>
            <person name="Lipzen A."/>
            <person name="Chen C."/>
            <person name="Yan M."/>
            <person name="Daum C."/>
            <person name="Ng V."/>
            <person name="Clum A."/>
            <person name="Steindorff A."/>
            <person name="Ohm R.A."/>
            <person name="Martin F."/>
            <person name="Silar P."/>
            <person name="Natvig D.O."/>
            <person name="Lalanne C."/>
            <person name="Gautier V."/>
            <person name="Ament-Velasquez S.L."/>
            <person name="Kruys A."/>
            <person name="Hutchinson M.I."/>
            <person name="Powell A.J."/>
            <person name="Barry K."/>
            <person name="Miller A.N."/>
            <person name="Grigoriev I.V."/>
            <person name="Debuchy R."/>
            <person name="Gladieux P."/>
            <person name="Hiltunen Thoren M."/>
            <person name="Johannesson H."/>
        </authorList>
    </citation>
    <scope>NUCLEOTIDE SEQUENCE</scope>
    <source>
        <strain evidence="3">FGSC 1904</strain>
    </source>
</reference>
<feature type="transmembrane region" description="Helical" evidence="2">
    <location>
        <begin position="99"/>
        <end position="122"/>
    </location>
</feature>
<feature type="compositionally biased region" description="Low complexity" evidence="1">
    <location>
        <begin position="333"/>
        <end position="345"/>
    </location>
</feature>
<proteinExistence type="predicted"/>
<keyword evidence="2" id="KW-1133">Transmembrane helix</keyword>
<sequence>MPAIPSLGPITRKLQEPGSAKHHPGLPLDINNYLPLQLRDPSPRGGGGHGGHSSSHSSSSKSKGSSSKGNSSSGSSTTVVVVGGGPRYYGPHNNLLLPVWAIVLIVVLVFETILFCCALGWFTKQAKSDRKTLYPTKPRPPLRYSRIWLNAFIVASWLWIPIGFFNIIMGHFVDPKRGGIKKERHIFLNMDDGMIGANERPLYTTTLTRPTPYKGAGVGAGAANPETMNVKRTNSAYTKLPSGEVKVEEVKSNYDTPEDVKVPFEDEKKDEKKEDEKKSEEAAPAYPGAGAFAGYAAAPIPAQPAPASPLVAANEPVQQQGAAASYFAMSNTSQSQSQQQEQQQQGAAASYFAMSQPQNQNLPATNPWGRQ</sequence>
<feature type="compositionally biased region" description="Low complexity" evidence="1">
    <location>
        <begin position="52"/>
        <end position="78"/>
    </location>
</feature>
<keyword evidence="2" id="KW-0812">Transmembrane</keyword>
<feature type="compositionally biased region" description="Polar residues" evidence="1">
    <location>
        <begin position="353"/>
        <end position="364"/>
    </location>
</feature>
<feature type="region of interest" description="Disordered" evidence="1">
    <location>
        <begin position="246"/>
        <end position="287"/>
    </location>
</feature>
<gene>
    <name evidence="3" type="ORF">B0T20DRAFT_425096</name>
</gene>
<evidence type="ECO:0000256" key="2">
    <source>
        <dbReference type="SAM" id="Phobius"/>
    </source>
</evidence>
<evidence type="ECO:0000256" key="1">
    <source>
        <dbReference type="SAM" id="MobiDB-lite"/>
    </source>
</evidence>
<feature type="compositionally biased region" description="Basic and acidic residues" evidence="1">
    <location>
        <begin position="246"/>
        <end position="281"/>
    </location>
</feature>
<name>A0AAE0NWH1_SORBR</name>
<dbReference type="Proteomes" id="UP001281003">
    <property type="component" value="Unassembled WGS sequence"/>
</dbReference>
<keyword evidence="2" id="KW-0472">Membrane</keyword>
<accession>A0AAE0NWH1</accession>
<reference evidence="3" key="2">
    <citation type="submission" date="2023-07" db="EMBL/GenBank/DDBJ databases">
        <authorList>
            <consortium name="Lawrence Berkeley National Laboratory"/>
            <person name="Haridas S."/>
            <person name="Hensen N."/>
            <person name="Bonometti L."/>
            <person name="Westerberg I."/>
            <person name="Brannstrom I.O."/>
            <person name="Guillou S."/>
            <person name="Cros-Aarteil S."/>
            <person name="Calhoun S."/>
            <person name="Kuo A."/>
            <person name="Mondo S."/>
            <person name="Pangilinan J."/>
            <person name="Riley R."/>
            <person name="LaButti K."/>
            <person name="Andreopoulos B."/>
            <person name="Lipzen A."/>
            <person name="Chen C."/>
            <person name="Yanf M."/>
            <person name="Daum C."/>
            <person name="Ng V."/>
            <person name="Clum A."/>
            <person name="Steindorff A."/>
            <person name="Ohm R."/>
            <person name="Martin F."/>
            <person name="Silar P."/>
            <person name="Natvig D."/>
            <person name="Lalanne C."/>
            <person name="Gautier V."/>
            <person name="Ament-velasquez S.L."/>
            <person name="Kruys A."/>
            <person name="Hutchinson M.I."/>
            <person name="Powell A.J."/>
            <person name="Barry K."/>
            <person name="Miller A.N."/>
            <person name="Grigoriev I.V."/>
            <person name="Debuchy R."/>
            <person name="Gladieux P."/>
            <person name="Thoren M.H."/>
            <person name="Johannesson H."/>
        </authorList>
    </citation>
    <scope>NUCLEOTIDE SEQUENCE</scope>
    <source>
        <strain evidence="3">FGSC 1904</strain>
    </source>
</reference>
<feature type="region of interest" description="Disordered" evidence="1">
    <location>
        <begin position="1"/>
        <end position="78"/>
    </location>
</feature>
<dbReference type="AlphaFoldDB" id="A0AAE0NWH1"/>
<organism evidence="3 4">
    <name type="scientific">Sordaria brevicollis</name>
    <dbReference type="NCBI Taxonomy" id="83679"/>
    <lineage>
        <taxon>Eukaryota</taxon>
        <taxon>Fungi</taxon>
        <taxon>Dikarya</taxon>
        <taxon>Ascomycota</taxon>
        <taxon>Pezizomycotina</taxon>
        <taxon>Sordariomycetes</taxon>
        <taxon>Sordariomycetidae</taxon>
        <taxon>Sordariales</taxon>
        <taxon>Sordariaceae</taxon>
        <taxon>Sordaria</taxon>
    </lineage>
</organism>
<feature type="region of interest" description="Disordered" evidence="1">
    <location>
        <begin position="324"/>
        <end position="371"/>
    </location>
</feature>
<keyword evidence="4" id="KW-1185">Reference proteome</keyword>
<evidence type="ECO:0000313" key="4">
    <source>
        <dbReference type="Proteomes" id="UP001281003"/>
    </source>
</evidence>
<dbReference type="EMBL" id="JAUTDP010000014">
    <property type="protein sequence ID" value="KAK3389007.1"/>
    <property type="molecule type" value="Genomic_DNA"/>
</dbReference>
<comment type="caution">
    <text evidence="3">The sequence shown here is derived from an EMBL/GenBank/DDBJ whole genome shotgun (WGS) entry which is preliminary data.</text>
</comment>
<feature type="transmembrane region" description="Helical" evidence="2">
    <location>
        <begin position="147"/>
        <end position="173"/>
    </location>
</feature>